<dbReference type="EMBL" id="JYNV01000298">
    <property type="protein sequence ID" value="KZM19191.1"/>
    <property type="molecule type" value="Genomic_DNA"/>
</dbReference>
<proteinExistence type="predicted"/>
<accession>A0A162WSJ6</accession>
<dbReference type="Proteomes" id="UP000076837">
    <property type="component" value="Unassembled WGS sequence"/>
</dbReference>
<protein>
    <submittedName>
        <fullName evidence="1">1-alkyl-2-acetylglycerophosphocholine esterase</fullName>
    </submittedName>
</protein>
<keyword evidence="2" id="KW-1185">Reference proteome</keyword>
<dbReference type="OrthoDB" id="2363873at2759"/>
<gene>
    <name evidence="1" type="ORF">ST47_g9651</name>
</gene>
<reference evidence="1 2" key="1">
    <citation type="journal article" date="2016" name="Sci. Rep.">
        <title>Draft genome sequencing and secretome analysis of fungal phytopathogen Ascochyta rabiei provides insight into the necrotrophic effector repertoire.</title>
        <authorList>
            <person name="Verma S."/>
            <person name="Gazara R.K."/>
            <person name="Nizam S."/>
            <person name="Parween S."/>
            <person name="Chattopadhyay D."/>
            <person name="Verma P.K."/>
        </authorList>
    </citation>
    <scope>NUCLEOTIDE SEQUENCE [LARGE SCALE GENOMIC DNA]</scope>
    <source>
        <strain evidence="1 2">ArDII</strain>
    </source>
</reference>
<evidence type="ECO:0000313" key="2">
    <source>
        <dbReference type="Proteomes" id="UP000076837"/>
    </source>
</evidence>
<organism evidence="1 2">
    <name type="scientific">Didymella rabiei</name>
    <name type="common">Chickpea ascochyta blight fungus</name>
    <name type="synonym">Mycosphaerella rabiei</name>
    <dbReference type="NCBI Taxonomy" id="5454"/>
    <lineage>
        <taxon>Eukaryota</taxon>
        <taxon>Fungi</taxon>
        <taxon>Dikarya</taxon>
        <taxon>Ascomycota</taxon>
        <taxon>Pezizomycotina</taxon>
        <taxon>Dothideomycetes</taxon>
        <taxon>Pleosporomycetidae</taxon>
        <taxon>Pleosporales</taxon>
        <taxon>Pleosporineae</taxon>
        <taxon>Didymellaceae</taxon>
        <taxon>Ascochyta</taxon>
    </lineage>
</organism>
<sequence>MTDRVYLPKPSGRYHNSKTQHVFNHTTVNDPLSPTNISSYFVLTTLSPTEQAPNANATLRYTSPEIAVALDNSKKYKLPATALERPWIHTQ</sequence>
<name>A0A162WSJ6_DIDRA</name>
<evidence type="ECO:0000313" key="1">
    <source>
        <dbReference type="EMBL" id="KZM19191.1"/>
    </source>
</evidence>
<comment type="caution">
    <text evidence="1">The sequence shown here is derived from an EMBL/GenBank/DDBJ whole genome shotgun (WGS) entry which is preliminary data.</text>
</comment>
<dbReference type="AlphaFoldDB" id="A0A162WSJ6"/>